<keyword evidence="2" id="KW-1133">Transmembrane helix</keyword>
<feature type="transmembrane region" description="Helical" evidence="2">
    <location>
        <begin position="28"/>
        <end position="44"/>
    </location>
</feature>
<dbReference type="EMBL" id="UARK01000002">
    <property type="protein sequence ID" value="SPW27752.1"/>
    <property type="molecule type" value="Genomic_DNA"/>
</dbReference>
<accession>A0A6H9XJT6</accession>
<feature type="compositionally biased region" description="Basic residues" evidence="1">
    <location>
        <begin position="66"/>
        <end position="81"/>
    </location>
</feature>
<evidence type="ECO:0000256" key="2">
    <source>
        <dbReference type="SAM" id="Phobius"/>
    </source>
</evidence>
<dbReference type="RefSeq" id="WP_162019701.1">
    <property type="nucleotide sequence ID" value="NZ_CP050134.2"/>
</dbReference>
<keyword evidence="2" id="KW-0472">Membrane</keyword>
<protein>
    <submittedName>
        <fullName evidence="3">Uncharacterized protein</fullName>
    </submittedName>
</protein>
<evidence type="ECO:0000256" key="1">
    <source>
        <dbReference type="SAM" id="MobiDB-lite"/>
    </source>
</evidence>
<name>A0A6H9XJT6_9CORY</name>
<proteinExistence type="predicted"/>
<dbReference type="AlphaFoldDB" id="A0A6H9XJT6"/>
<gene>
    <name evidence="3" type="ORF">NCTC10254_01029</name>
</gene>
<organism evidence="3 4">
    <name type="scientific">Corynebacterium matruchotii</name>
    <dbReference type="NCBI Taxonomy" id="43768"/>
    <lineage>
        <taxon>Bacteria</taxon>
        <taxon>Bacillati</taxon>
        <taxon>Actinomycetota</taxon>
        <taxon>Actinomycetes</taxon>
        <taxon>Mycobacteriales</taxon>
        <taxon>Corynebacteriaceae</taxon>
        <taxon>Corynebacterium</taxon>
    </lineage>
</organism>
<reference evidence="3 4" key="1">
    <citation type="submission" date="2018-06" db="EMBL/GenBank/DDBJ databases">
        <authorList>
            <consortium name="Pathogen Informatics"/>
            <person name="Doyle S."/>
        </authorList>
    </citation>
    <scope>NUCLEOTIDE SEQUENCE [LARGE SCALE GENOMIC DNA]</scope>
    <source>
        <strain evidence="3 4">NCTC10254</strain>
    </source>
</reference>
<evidence type="ECO:0000313" key="4">
    <source>
        <dbReference type="Proteomes" id="UP000249886"/>
    </source>
</evidence>
<sequence length="81" mass="8978">MFIAALGLGVASLGFLIAAIVGSSQIWQWPAIGCALIGLVLLIVDHIRYRGASREPEEEPEPPRMPNRRSSHSHHRRQDPK</sequence>
<comment type="caution">
    <text evidence="3">The sequence shown here is derived from an EMBL/GenBank/DDBJ whole genome shotgun (WGS) entry which is preliminary data.</text>
</comment>
<keyword evidence="2" id="KW-0812">Transmembrane</keyword>
<feature type="region of interest" description="Disordered" evidence="1">
    <location>
        <begin position="52"/>
        <end position="81"/>
    </location>
</feature>
<dbReference type="Proteomes" id="UP000249886">
    <property type="component" value="Unassembled WGS sequence"/>
</dbReference>
<dbReference type="GeneID" id="84575334"/>
<evidence type="ECO:0000313" key="3">
    <source>
        <dbReference type="EMBL" id="SPW27752.1"/>
    </source>
</evidence>